<dbReference type="GO" id="GO:0000981">
    <property type="term" value="F:DNA-binding transcription factor activity, RNA polymerase II-specific"/>
    <property type="evidence" value="ECO:0007669"/>
    <property type="project" value="InterPro"/>
</dbReference>
<accession>A0AAJ8JN08</accession>
<dbReference type="SUPFAM" id="SSF57701">
    <property type="entry name" value="Zn2/Cys6 DNA-binding domain"/>
    <property type="match status" value="1"/>
</dbReference>
<evidence type="ECO:0000256" key="2">
    <source>
        <dbReference type="ARBA" id="ARBA00023242"/>
    </source>
</evidence>
<dbReference type="InterPro" id="IPR036864">
    <property type="entry name" value="Zn2-C6_fun-type_DNA-bd_sf"/>
</dbReference>
<dbReference type="InterPro" id="IPR021858">
    <property type="entry name" value="Fun_TF"/>
</dbReference>
<evidence type="ECO:0000256" key="1">
    <source>
        <dbReference type="ARBA" id="ARBA00004123"/>
    </source>
</evidence>
<dbReference type="EMBL" id="CP143784">
    <property type="protein sequence ID" value="WVN85272.1"/>
    <property type="molecule type" value="Genomic_DNA"/>
</dbReference>
<reference evidence="5" key="3">
    <citation type="submission" date="2024-01" db="EMBL/GenBank/DDBJ databases">
        <authorList>
            <person name="Coelho M.A."/>
            <person name="David-Palma M."/>
            <person name="Shea T."/>
            <person name="Sun S."/>
            <person name="Cuomo C.A."/>
            <person name="Heitman J."/>
        </authorList>
    </citation>
    <scope>NUCLEOTIDE SEQUENCE</scope>
    <source>
        <strain evidence="5">CBS 7841</strain>
    </source>
</reference>
<protein>
    <recommendedName>
        <fullName evidence="4">Zn(2)-C6 fungal-type domain-containing protein</fullName>
    </recommendedName>
</protein>
<dbReference type="KEGG" id="cdep:91084633"/>
<dbReference type="InterPro" id="IPR001138">
    <property type="entry name" value="Zn2Cys6_DnaBD"/>
</dbReference>
<feature type="compositionally biased region" description="Polar residues" evidence="3">
    <location>
        <begin position="257"/>
        <end position="291"/>
    </location>
</feature>
<feature type="domain" description="Zn(2)-C6 fungal-type" evidence="4">
    <location>
        <begin position="319"/>
        <end position="349"/>
    </location>
</feature>
<dbReference type="Pfam" id="PF11951">
    <property type="entry name" value="Fungal_trans_2"/>
    <property type="match status" value="1"/>
</dbReference>
<feature type="compositionally biased region" description="Low complexity" evidence="3">
    <location>
        <begin position="293"/>
        <end position="305"/>
    </location>
</feature>
<dbReference type="PROSITE" id="PS50048">
    <property type="entry name" value="ZN2_CY6_FUNGAL_2"/>
    <property type="match status" value="1"/>
</dbReference>
<dbReference type="RefSeq" id="XP_066065973.1">
    <property type="nucleotide sequence ID" value="XM_066209876.1"/>
</dbReference>
<dbReference type="Gene3D" id="4.10.240.10">
    <property type="entry name" value="Zn(2)-C6 fungal-type DNA-binding domain"/>
    <property type="match status" value="1"/>
</dbReference>
<dbReference type="GO" id="GO:0008270">
    <property type="term" value="F:zinc ion binding"/>
    <property type="evidence" value="ECO:0007669"/>
    <property type="project" value="InterPro"/>
</dbReference>
<dbReference type="PANTHER" id="PTHR37534">
    <property type="entry name" value="TRANSCRIPTIONAL ACTIVATOR PROTEIN UGA3"/>
    <property type="match status" value="1"/>
</dbReference>
<reference evidence="5" key="2">
    <citation type="journal article" date="2022" name="Elife">
        <title>Obligate sexual reproduction of a homothallic fungus closely related to the Cryptococcus pathogenic species complex.</title>
        <authorList>
            <person name="Passer A.R."/>
            <person name="Clancey S.A."/>
            <person name="Shea T."/>
            <person name="David-Palma M."/>
            <person name="Averette A.F."/>
            <person name="Boekhout T."/>
            <person name="Porcel B.M."/>
            <person name="Nowrousian M."/>
            <person name="Cuomo C.A."/>
            <person name="Sun S."/>
            <person name="Heitman J."/>
            <person name="Coelho M.A."/>
        </authorList>
    </citation>
    <scope>NUCLEOTIDE SEQUENCE</scope>
    <source>
        <strain evidence="5">CBS 7841</strain>
    </source>
</reference>
<gene>
    <name evidence="5" type="ORF">L203_100417</name>
</gene>
<dbReference type="Proteomes" id="UP000094043">
    <property type="component" value="Chromosome 1"/>
</dbReference>
<evidence type="ECO:0000313" key="5">
    <source>
        <dbReference type="EMBL" id="WVN85272.1"/>
    </source>
</evidence>
<organism evidence="5 6">
    <name type="scientific">Cryptococcus depauperatus CBS 7841</name>
    <dbReference type="NCBI Taxonomy" id="1295531"/>
    <lineage>
        <taxon>Eukaryota</taxon>
        <taxon>Fungi</taxon>
        <taxon>Dikarya</taxon>
        <taxon>Basidiomycota</taxon>
        <taxon>Agaricomycotina</taxon>
        <taxon>Tremellomycetes</taxon>
        <taxon>Tremellales</taxon>
        <taxon>Cryptococcaceae</taxon>
        <taxon>Cryptococcus</taxon>
    </lineage>
</organism>
<feature type="region of interest" description="Disordered" evidence="3">
    <location>
        <begin position="200"/>
        <end position="312"/>
    </location>
</feature>
<dbReference type="CDD" id="cd00067">
    <property type="entry name" value="GAL4"/>
    <property type="match status" value="1"/>
</dbReference>
<dbReference type="PROSITE" id="PS00463">
    <property type="entry name" value="ZN2_CY6_FUNGAL_1"/>
    <property type="match status" value="1"/>
</dbReference>
<keyword evidence="6" id="KW-1185">Reference proteome</keyword>
<comment type="subcellular location">
    <subcellularLocation>
        <location evidence="1">Nucleus</location>
    </subcellularLocation>
</comment>
<evidence type="ECO:0000313" key="6">
    <source>
        <dbReference type="Proteomes" id="UP000094043"/>
    </source>
</evidence>
<reference evidence="5" key="1">
    <citation type="submission" date="2016-06" db="EMBL/GenBank/DDBJ databases">
        <authorList>
            <person name="Cuomo C."/>
            <person name="Litvintseva A."/>
            <person name="Heitman J."/>
            <person name="Chen Y."/>
            <person name="Sun S."/>
            <person name="Springer D."/>
            <person name="Dromer F."/>
            <person name="Young S."/>
            <person name="Zeng Q."/>
            <person name="Chapman S."/>
            <person name="Gujja S."/>
            <person name="Saif S."/>
            <person name="Birren B."/>
        </authorList>
    </citation>
    <scope>NUCLEOTIDE SEQUENCE</scope>
    <source>
        <strain evidence="5">CBS 7841</strain>
    </source>
</reference>
<dbReference type="SMART" id="SM00066">
    <property type="entry name" value="GAL4"/>
    <property type="match status" value="1"/>
</dbReference>
<dbReference type="GO" id="GO:0005634">
    <property type="term" value="C:nucleus"/>
    <property type="evidence" value="ECO:0007669"/>
    <property type="project" value="UniProtKB-SubCell"/>
</dbReference>
<dbReference type="Pfam" id="PF00172">
    <property type="entry name" value="Zn_clus"/>
    <property type="match status" value="1"/>
</dbReference>
<dbReference type="AlphaFoldDB" id="A0AAJ8JN08"/>
<name>A0AAJ8JN08_9TREE</name>
<evidence type="ECO:0000256" key="3">
    <source>
        <dbReference type="SAM" id="MobiDB-lite"/>
    </source>
</evidence>
<keyword evidence="2" id="KW-0539">Nucleus</keyword>
<evidence type="ECO:0000259" key="4">
    <source>
        <dbReference type="PROSITE" id="PS50048"/>
    </source>
</evidence>
<proteinExistence type="predicted"/>
<dbReference type="GeneID" id="91084633"/>
<dbReference type="PANTHER" id="PTHR37534:SF20">
    <property type="entry name" value="PRO1A C6 ZINK-FINGER PROTEIN"/>
    <property type="match status" value="1"/>
</dbReference>
<sequence>MATAPLPIQELSVPSRLCTSPKQSFNRSGDLQYSVMATKGIETQARMASYGYGQNGLHTPPATATDGFSGPCSDSKGKDLLLQASCIDNDSTMRTTEKRSANVSDASSLTMWIDPKPNHFLNLVCDVPVHNVVSNLDVALNSLTELENSPLAGGIVNAPIINTQSVNDPQFPYANLLAPSPVQSPFAGPFTFQPYLLANNNPGLPQQPPLSPFISSPQPQPRLQKVPTGRQQHRVHPYQSSQDTIHRHTTTRAHWDSGSSPDQVVSAESSANTPTRPSNVAPGPSTTNFKMISSPRAASRPSGRSGQKRRQKYTRTRTGCLCCRSRRIKCDEARPICKRCIIAKKDCVYPGCTSSDSATANAGIAAVDDNTNIKERLSGEESEDNERGKKALSVTTHSEYVGTGQKAFNFDLESTNTYDESALNMVSASDRIIGNAIGRGGGLMEMGLNMGLVQQQQPETPLAGVHLLDIGKQGWSIEQGGAPILSTPIFLLPWFPTAEERSLILHYCANAASLMMAIPSGLNPMLAINLPLALDSPRGTNPSADALQVALLGIGAIHQAFLLARSGVSTPQTAAMFQYASTLRETGKKMVRRAASSGTTEAALGAAIALATVDIFFGGVNWQDNFNLAKDMIHTRGGPAEMLKNSMPTQLTREVTVSPAKLMLEILTIYETFGCLPTGKEPTLIGEHAEDWWLENSRSTYEQRSVENQFGISRAMVLLLNRVTRLINRVTNKDLIASTFDLYLHTSSAITASTSSPLDEELTQEAQRLDKDVDAWIESLQLSTLEHERVQVGNRAYAHAMKILLLRRVFKFSRDDFRVQNAAQQVLQHCSWSTAALGMSIDLTWPVIIAGSCANGSFRQWVLTLLEGFKSQCCFDIDTATKIITDVWRRVDTGDAQADWKETCDGLDLHVLIC</sequence>